<accession>A0ABW4XZ84</accession>
<evidence type="ECO:0000313" key="3">
    <source>
        <dbReference type="Proteomes" id="UP001597342"/>
    </source>
</evidence>
<keyword evidence="1" id="KW-1133">Transmembrane helix</keyword>
<evidence type="ECO:0000313" key="2">
    <source>
        <dbReference type="EMBL" id="MFD2100180.1"/>
    </source>
</evidence>
<reference evidence="3" key="1">
    <citation type="journal article" date="2019" name="Int. J. Syst. Evol. Microbiol.">
        <title>The Global Catalogue of Microorganisms (GCM) 10K type strain sequencing project: providing services to taxonomists for standard genome sequencing and annotation.</title>
        <authorList>
            <consortium name="The Broad Institute Genomics Platform"/>
            <consortium name="The Broad Institute Genome Sequencing Center for Infectious Disease"/>
            <person name="Wu L."/>
            <person name="Ma J."/>
        </authorList>
    </citation>
    <scope>NUCLEOTIDE SEQUENCE [LARGE SCALE GENOMIC DNA]</scope>
    <source>
        <strain evidence="3">JCM 3389</strain>
    </source>
</reference>
<proteinExistence type="predicted"/>
<feature type="transmembrane region" description="Helical" evidence="1">
    <location>
        <begin position="85"/>
        <end position="103"/>
    </location>
</feature>
<dbReference type="RefSeq" id="WP_379830903.1">
    <property type="nucleotide sequence ID" value="NZ_JBHUHU010000003.1"/>
</dbReference>
<name>A0ABW4XZ84_9FLAO</name>
<feature type="transmembrane region" description="Helical" evidence="1">
    <location>
        <begin position="6"/>
        <end position="26"/>
    </location>
</feature>
<dbReference type="EMBL" id="JBHUHU010000003">
    <property type="protein sequence ID" value="MFD2100180.1"/>
    <property type="molecule type" value="Genomic_DNA"/>
</dbReference>
<keyword evidence="3" id="KW-1185">Reference proteome</keyword>
<sequence>MQNLTSNAAEILLLVFLTITFLQSGIDKVLDWKGNLGWLNGHFSKTPFKGNVPLLLGIVLVMEIMSGVLSAVGIVQFVVEGKSYIGFYGAVFAAITLLMLLLGQRVAKDYVGAQTIVIYFIPTLFLVYLMQ</sequence>
<comment type="caution">
    <text evidence="2">The sequence shown here is derived from an EMBL/GenBank/DDBJ whole genome shotgun (WGS) entry which is preliminary data.</text>
</comment>
<dbReference type="Proteomes" id="UP001597342">
    <property type="component" value="Unassembled WGS sequence"/>
</dbReference>
<organism evidence="2 3">
    <name type="scientific">Flagellimonas iocasae</name>
    <dbReference type="NCBI Taxonomy" id="2055905"/>
    <lineage>
        <taxon>Bacteria</taxon>
        <taxon>Pseudomonadati</taxon>
        <taxon>Bacteroidota</taxon>
        <taxon>Flavobacteriia</taxon>
        <taxon>Flavobacteriales</taxon>
        <taxon>Flavobacteriaceae</taxon>
        <taxon>Flagellimonas</taxon>
    </lineage>
</organism>
<keyword evidence="1" id="KW-0472">Membrane</keyword>
<feature type="transmembrane region" description="Helical" evidence="1">
    <location>
        <begin position="54"/>
        <end position="79"/>
    </location>
</feature>
<keyword evidence="1" id="KW-0812">Transmembrane</keyword>
<feature type="transmembrane region" description="Helical" evidence="1">
    <location>
        <begin position="110"/>
        <end position="130"/>
    </location>
</feature>
<evidence type="ECO:0000256" key="1">
    <source>
        <dbReference type="SAM" id="Phobius"/>
    </source>
</evidence>
<gene>
    <name evidence="2" type="ORF">ACFSJE_10375</name>
</gene>
<protein>
    <submittedName>
        <fullName evidence="2">DoxX family protein</fullName>
    </submittedName>
</protein>